<proteinExistence type="inferred from homology"/>
<organism evidence="11 12">
    <name type="scientific">Pelagimonas varians</name>
    <dbReference type="NCBI Taxonomy" id="696760"/>
    <lineage>
        <taxon>Bacteria</taxon>
        <taxon>Pseudomonadati</taxon>
        <taxon>Pseudomonadota</taxon>
        <taxon>Alphaproteobacteria</taxon>
        <taxon>Rhodobacterales</taxon>
        <taxon>Roseobacteraceae</taxon>
        <taxon>Pelagimonas</taxon>
    </lineage>
</organism>
<evidence type="ECO:0000256" key="6">
    <source>
        <dbReference type="ARBA" id="ARBA00022918"/>
    </source>
</evidence>
<evidence type="ECO:0000256" key="5">
    <source>
        <dbReference type="ARBA" id="ARBA00022842"/>
    </source>
</evidence>
<gene>
    <name evidence="11" type="ORF">PEV8663_02191</name>
</gene>
<keyword evidence="6 11" id="KW-0695">RNA-directed DNA polymerase</keyword>
<comment type="catalytic activity">
    <reaction evidence="9">
        <text>DNA(n) + a 2'-deoxyribonucleoside 5'-triphosphate = DNA(n+1) + diphosphate</text>
        <dbReference type="Rhea" id="RHEA:22508"/>
        <dbReference type="Rhea" id="RHEA-COMP:17339"/>
        <dbReference type="Rhea" id="RHEA-COMP:17340"/>
        <dbReference type="ChEBI" id="CHEBI:33019"/>
        <dbReference type="ChEBI" id="CHEBI:61560"/>
        <dbReference type="ChEBI" id="CHEBI:173112"/>
        <dbReference type="EC" id="2.7.7.49"/>
    </reaction>
</comment>
<keyword evidence="7" id="KW-0051">Antiviral defense</keyword>
<keyword evidence="12" id="KW-1185">Reference proteome</keyword>
<evidence type="ECO:0000256" key="7">
    <source>
        <dbReference type="ARBA" id="ARBA00023118"/>
    </source>
</evidence>
<keyword evidence="2" id="KW-0808">Transferase</keyword>
<dbReference type="CDD" id="cd03487">
    <property type="entry name" value="RT_Bac_retron_II"/>
    <property type="match status" value="1"/>
</dbReference>
<reference evidence="11 12" key="1">
    <citation type="submission" date="2017-05" db="EMBL/GenBank/DDBJ databases">
        <authorList>
            <person name="Song R."/>
            <person name="Chenine A.L."/>
            <person name="Ruprecht R.M."/>
        </authorList>
    </citation>
    <scope>NUCLEOTIDE SEQUENCE [LARGE SCALE GENOMIC DNA]</scope>
    <source>
        <strain evidence="11 12">CECT 8663</strain>
    </source>
</reference>
<dbReference type="PROSITE" id="PS50878">
    <property type="entry name" value="RT_POL"/>
    <property type="match status" value="1"/>
</dbReference>
<keyword evidence="3" id="KW-0548">Nucleotidyltransferase</keyword>
<dbReference type="EMBL" id="FXYH01000006">
    <property type="protein sequence ID" value="SMX41021.1"/>
    <property type="molecule type" value="Genomic_DNA"/>
</dbReference>
<dbReference type="PANTHER" id="PTHR34047">
    <property type="entry name" value="NUCLEAR INTRON MATURASE 1, MITOCHONDRIAL-RELATED"/>
    <property type="match status" value="1"/>
</dbReference>
<dbReference type="Proteomes" id="UP000220836">
    <property type="component" value="Unassembled WGS sequence"/>
</dbReference>
<dbReference type="InterPro" id="IPR051083">
    <property type="entry name" value="GrpII_Intron_Splice-Mob/Def"/>
</dbReference>
<evidence type="ECO:0000256" key="4">
    <source>
        <dbReference type="ARBA" id="ARBA00022723"/>
    </source>
</evidence>
<evidence type="ECO:0000256" key="1">
    <source>
        <dbReference type="ARBA" id="ARBA00012493"/>
    </source>
</evidence>
<sequence>MPTRSYFFPPDFQHIEAILRSDDPMADELQFEKFRERGVAPLLTEFDIATVLGIGPKLIVSMLKKPNRHYRTFPLTKKDGSERQISAPRTYLKVAQWWILDNIVSRVPASENVFGFCRGRSIQDNARYHLGSTHILNVDIKSFFDSVTFSQVLLVFKELGYSQPAAKTLAGLCTLNGKLPQGAPTSPNIANMVLSKVDRELEALASSVGSKYSRYADDITFSADDYISEQFQVRVEDVVKSAGFELKASKTRYAGTGSRREVTGLICGTFVQPPIEWRKLNRARLHNLGKKPVLEKSDIAYLLGLRGYSMQFPDAVQMQALLAGADKLLLSTKKPVPET</sequence>
<dbReference type="GO" id="GO:0003964">
    <property type="term" value="F:RNA-directed DNA polymerase activity"/>
    <property type="evidence" value="ECO:0007669"/>
    <property type="project" value="UniProtKB-KW"/>
</dbReference>
<evidence type="ECO:0000256" key="9">
    <source>
        <dbReference type="ARBA" id="ARBA00048173"/>
    </source>
</evidence>
<dbReference type="Pfam" id="PF00078">
    <property type="entry name" value="RVT_1"/>
    <property type="match status" value="1"/>
</dbReference>
<dbReference type="PRINTS" id="PR00866">
    <property type="entry name" value="RNADNAPOLMS"/>
</dbReference>
<dbReference type="PANTHER" id="PTHR34047:SF7">
    <property type="entry name" value="RNA-DIRECTED DNA POLYMERASE"/>
    <property type="match status" value="1"/>
</dbReference>
<evidence type="ECO:0000313" key="12">
    <source>
        <dbReference type="Proteomes" id="UP000220836"/>
    </source>
</evidence>
<dbReference type="InterPro" id="IPR000123">
    <property type="entry name" value="Reverse_transcriptase_msDNA"/>
</dbReference>
<name>A0A238KDX1_9RHOB</name>
<comment type="similarity">
    <text evidence="8">Belongs to the bacterial reverse transcriptase family.</text>
</comment>
<dbReference type="GO" id="GO:0046872">
    <property type="term" value="F:metal ion binding"/>
    <property type="evidence" value="ECO:0007669"/>
    <property type="project" value="UniProtKB-KW"/>
</dbReference>
<evidence type="ECO:0000259" key="10">
    <source>
        <dbReference type="PROSITE" id="PS50878"/>
    </source>
</evidence>
<accession>A0A238KDX1</accession>
<evidence type="ECO:0000256" key="3">
    <source>
        <dbReference type="ARBA" id="ARBA00022695"/>
    </source>
</evidence>
<evidence type="ECO:0000256" key="2">
    <source>
        <dbReference type="ARBA" id="ARBA00022679"/>
    </source>
</evidence>
<dbReference type="InterPro" id="IPR043502">
    <property type="entry name" value="DNA/RNA_pol_sf"/>
</dbReference>
<dbReference type="AlphaFoldDB" id="A0A238KDX1"/>
<dbReference type="EC" id="2.7.7.49" evidence="1"/>
<dbReference type="InterPro" id="IPR000477">
    <property type="entry name" value="RT_dom"/>
</dbReference>
<evidence type="ECO:0000256" key="8">
    <source>
        <dbReference type="ARBA" id="ARBA00034120"/>
    </source>
</evidence>
<dbReference type="NCBIfam" id="NF038233">
    <property type="entry name" value="retron_St85_RT"/>
    <property type="match status" value="1"/>
</dbReference>
<dbReference type="SUPFAM" id="SSF56672">
    <property type="entry name" value="DNA/RNA polymerases"/>
    <property type="match status" value="1"/>
</dbReference>
<keyword evidence="4" id="KW-0479">Metal-binding</keyword>
<dbReference type="GO" id="GO:0003723">
    <property type="term" value="F:RNA binding"/>
    <property type="evidence" value="ECO:0007669"/>
    <property type="project" value="InterPro"/>
</dbReference>
<keyword evidence="5" id="KW-0460">Magnesium</keyword>
<protein>
    <recommendedName>
        <fullName evidence="1">RNA-directed DNA polymerase</fullName>
        <ecNumber evidence="1">2.7.7.49</ecNumber>
    </recommendedName>
</protein>
<feature type="domain" description="Reverse transcriptase" evidence="10">
    <location>
        <begin position="56"/>
        <end position="282"/>
    </location>
</feature>
<evidence type="ECO:0000313" key="11">
    <source>
        <dbReference type="EMBL" id="SMX41021.1"/>
    </source>
</evidence>
<dbReference type="GO" id="GO:0051607">
    <property type="term" value="P:defense response to virus"/>
    <property type="evidence" value="ECO:0007669"/>
    <property type="project" value="UniProtKB-KW"/>
</dbReference>